<dbReference type="InterPro" id="IPR029063">
    <property type="entry name" value="SAM-dependent_MTases_sf"/>
</dbReference>
<protein>
    <recommendedName>
        <fullName evidence="7">tRNA (guanine-N(7)-)-methyltransferase</fullName>
        <ecNumber evidence="7">2.1.1.33</ecNumber>
    </recommendedName>
    <alternativeName>
        <fullName evidence="7">tRNA (guanine(46)-N(7))-methyltransferase</fullName>
    </alternativeName>
    <alternativeName>
        <fullName evidence="7">tRNA(m7G46)-methyltransferase</fullName>
    </alternativeName>
</protein>
<organism evidence="8 9">
    <name type="scientific">Candidatus Dorea gallistercoris</name>
    <dbReference type="NCBI Taxonomy" id="2838542"/>
    <lineage>
        <taxon>Bacteria</taxon>
        <taxon>Bacillati</taxon>
        <taxon>Bacillota</taxon>
        <taxon>Clostridia</taxon>
        <taxon>Lachnospirales</taxon>
        <taxon>Lachnospiraceae</taxon>
        <taxon>Dorea</taxon>
    </lineage>
</organism>
<feature type="binding site" evidence="7">
    <location>
        <position position="107"/>
    </location>
    <ligand>
        <name>S-adenosyl-L-methionine</name>
        <dbReference type="ChEBI" id="CHEBI:59789"/>
    </ligand>
</feature>
<dbReference type="HAMAP" id="MF_01057">
    <property type="entry name" value="tRNA_methyltr_TrmB"/>
    <property type="match status" value="1"/>
</dbReference>
<reference evidence="8" key="2">
    <citation type="submission" date="2021-04" db="EMBL/GenBank/DDBJ databases">
        <authorList>
            <person name="Gilroy R."/>
        </authorList>
    </citation>
    <scope>NUCLEOTIDE SEQUENCE</scope>
    <source>
        <strain evidence="8">ChiSxjej1B13-11762</strain>
    </source>
</reference>
<dbReference type="PANTHER" id="PTHR23417:SF14">
    <property type="entry name" value="PENTACOTRIPEPTIDE-REPEAT REGION OF PRORP DOMAIN-CONTAINING PROTEIN"/>
    <property type="match status" value="1"/>
</dbReference>
<comment type="caution">
    <text evidence="7">Lacks conserved residue(s) required for the propagation of feature annotation.</text>
</comment>
<evidence type="ECO:0000256" key="2">
    <source>
        <dbReference type="ARBA" id="ARBA00003015"/>
    </source>
</evidence>
<accession>A0A9D1R842</accession>
<evidence type="ECO:0000313" key="8">
    <source>
        <dbReference type="EMBL" id="HIW83014.1"/>
    </source>
</evidence>
<dbReference type="InterPro" id="IPR003358">
    <property type="entry name" value="tRNA_(Gua-N-7)_MeTrfase_Trmb"/>
</dbReference>
<dbReference type="EMBL" id="DXGF01000030">
    <property type="protein sequence ID" value="HIW83014.1"/>
    <property type="molecule type" value="Genomic_DNA"/>
</dbReference>
<dbReference type="Proteomes" id="UP000824263">
    <property type="component" value="Unassembled WGS sequence"/>
</dbReference>
<sequence>MRLRNIPRAESVLEASKDVIKEPSGFQGHFRQQIFHDPSPIHIEIGMGKGQFLLTLAAANPSINYIGIERYSSVLLRPVEKLASLRASLDHSAGDDALSNLRFICMDAASITDVFAPGEVERIYLNFSDPWPKARHARRRLTSAEYLQRYDQILSPAGQLEFKTDNRELFEFSLEQIEASPAWTLAACTFDLHRDPVLSKGNIMTEYEEKFSSMDHPICRLIARKQT</sequence>
<evidence type="ECO:0000256" key="4">
    <source>
        <dbReference type="ARBA" id="ARBA00022679"/>
    </source>
</evidence>
<dbReference type="Pfam" id="PF02390">
    <property type="entry name" value="Methyltransf_4"/>
    <property type="match status" value="1"/>
</dbReference>
<dbReference type="Gene3D" id="3.40.50.150">
    <property type="entry name" value="Vaccinia Virus protein VP39"/>
    <property type="match status" value="1"/>
</dbReference>
<feature type="binding site" evidence="7">
    <location>
        <begin position="205"/>
        <end position="208"/>
    </location>
    <ligand>
        <name>substrate</name>
    </ligand>
</feature>
<keyword evidence="6 7" id="KW-0819">tRNA processing</keyword>
<comment type="catalytic activity">
    <reaction evidence="1 7">
        <text>guanosine(46) in tRNA + S-adenosyl-L-methionine = N(7)-methylguanosine(46) in tRNA + S-adenosyl-L-homocysteine</text>
        <dbReference type="Rhea" id="RHEA:42708"/>
        <dbReference type="Rhea" id="RHEA-COMP:10188"/>
        <dbReference type="Rhea" id="RHEA-COMP:10189"/>
        <dbReference type="ChEBI" id="CHEBI:57856"/>
        <dbReference type="ChEBI" id="CHEBI:59789"/>
        <dbReference type="ChEBI" id="CHEBI:74269"/>
        <dbReference type="ChEBI" id="CHEBI:74480"/>
        <dbReference type="EC" id="2.1.1.33"/>
    </reaction>
</comment>
<comment type="caution">
    <text evidence="8">The sequence shown here is derived from an EMBL/GenBank/DDBJ whole genome shotgun (WGS) entry which is preliminary data.</text>
</comment>
<name>A0A9D1R842_9FIRM</name>
<feature type="binding site" evidence="7">
    <location>
        <position position="44"/>
    </location>
    <ligand>
        <name>S-adenosyl-L-methionine</name>
        <dbReference type="ChEBI" id="CHEBI:59789"/>
    </ligand>
</feature>
<comment type="similarity">
    <text evidence="7">Belongs to the class I-like SAM-binding methyltransferase superfamily. TrmB family.</text>
</comment>
<comment type="function">
    <text evidence="2 7">Catalyzes the formation of N(7)-methylguanine at position 46 (m7G46) in tRNA.</text>
</comment>
<dbReference type="EC" id="2.1.1.33" evidence="7"/>
<keyword evidence="4 7" id="KW-0808">Transferase</keyword>
<evidence type="ECO:0000256" key="3">
    <source>
        <dbReference type="ARBA" id="ARBA00022603"/>
    </source>
</evidence>
<evidence type="ECO:0000313" key="9">
    <source>
        <dbReference type="Proteomes" id="UP000824263"/>
    </source>
</evidence>
<feature type="binding site" evidence="7">
    <location>
        <position position="165"/>
    </location>
    <ligand>
        <name>substrate</name>
    </ligand>
</feature>
<evidence type="ECO:0000256" key="7">
    <source>
        <dbReference type="HAMAP-Rule" id="MF_01057"/>
    </source>
</evidence>
<dbReference type="PANTHER" id="PTHR23417">
    <property type="entry name" value="3-DEOXY-D-MANNO-OCTULOSONIC-ACID TRANSFERASE/TRNA GUANINE-N 7 - -METHYLTRANSFERASE"/>
    <property type="match status" value="1"/>
</dbReference>
<dbReference type="GO" id="GO:0043527">
    <property type="term" value="C:tRNA methyltransferase complex"/>
    <property type="evidence" value="ECO:0007669"/>
    <property type="project" value="TreeGrafter"/>
</dbReference>
<evidence type="ECO:0000256" key="6">
    <source>
        <dbReference type="ARBA" id="ARBA00022694"/>
    </source>
</evidence>
<dbReference type="AlphaFoldDB" id="A0A9D1R842"/>
<feature type="binding site" evidence="7">
    <location>
        <position position="133"/>
    </location>
    <ligand>
        <name>substrate</name>
    </ligand>
</feature>
<keyword evidence="3 7" id="KW-0489">Methyltransferase</keyword>
<dbReference type="InterPro" id="IPR055361">
    <property type="entry name" value="tRNA_methyltr_TrmB_bact"/>
</dbReference>
<evidence type="ECO:0000256" key="1">
    <source>
        <dbReference type="ARBA" id="ARBA00000142"/>
    </source>
</evidence>
<dbReference type="SUPFAM" id="SSF53335">
    <property type="entry name" value="S-adenosyl-L-methionine-dependent methyltransferases"/>
    <property type="match status" value="1"/>
</dbReference>
<comment type="pathway">
    <text evidence="7">tRNA modification; N(7)-methylguanine-tRNA biosynthesis.</text>
</comment>
<dbReference type="NCBIfam" id="TIGR00091">
    <property type="entry name" value="tRNA (guanosine(46)-N7)-methyltransferase TrmB"/>
    <property type="match status" value="1"/>
</dbReference>
<proteinExistence type="inferred from homology"/>
<evidence type="ECO:0000256" key="5">
    <source>
        <dbReference type="ARBA" id="ARBA00022691"/>
    </source>
</evidence>
<reference evidence="8" key="1">
    <citation type="journal article" date="2021" name="PeerJ">
        <title>Extensive microbial diversity within the chicken gut microbiome revealed by metagenomics and culture.</title>
        <authorList>
            <person name="Gilroy R."/>
            <person name="Ravi A."/>
            <person name="Getino M."/>
            <person name="Pursley I."/>
            <person name="Horton D.L."/>
            <person name="Alikhan N.F."/>
            <person name="Baker D."/>
            <person name="Gharbi K."/>
            <person name="Hall N."/>
            <person name="Watson M."/>
            <person name="Adriaenssens E.M."/>
            <person name="Foster-Nyarko E."/>
            <person name="Jarju S."/>
            <person name="Secka A."/>
            <person name="Antonio M."/>
            <person name="Oren A."/>
            <person name="Chaudhuri R.R."/>
            <person name="La Ragione R."/>
            <person name="Hildebrand F."/>
            <person name="Pallen M.J."/>
        </authorList>
    </citation>
    <scope>NUCLEOTIDE SEQUENCE</scope>
    <source>
        <strain evidence="8">ChiSxjej1B13-11762</strain>
    </source>
</reference>
<dbReference type="PROSITE" id="PS51625">
    <property type="entry name" value="SAM_MT_TRMB"/>
    <property type="match status" value="1"/>
</dbReference>
<keyword evidence="5 7" id="KW-0949">S-adenosyl-L-methionine</keyword>
<feature type="binding site" evidence="7">
    <location>
        <position position="129"/>
    </location>
    <ligand>
        <name>S-adenosyl-L-methionine</name>
        <dbReference type="ChEBI" id="CHEBI:59789"/>
    </ligand>
</feature>
<dbReference type="NCBIfam" id="NF001080">
    <property type="entry name" value="PRK00121.2-2"/>
    <property type="match status" value="1"/>
</dbReference>
<gene>
    <name evidence="7 8" type="primary">trmB</name>
    <name evidence="8" type="ORF">H9873_01635</name>
</gene>
<dbReference type="GO" id="GO:0008176">
    <property type="term" value="F:tRNA (guanine(46)-N7)-methyltransferase activity"/>
    <property type="evidence" value="ECO:0007669"/>
    <property type="project" value="UniProtKB-UniRule"/>
</dbReference>
<feature type="binding site" evidence="7">
    <location>
        <position position="69"/>
    </location>
    <ligand>
        <name>S-adenosyl-L-methionine</name>
        <dbReference type="ChEBI" id="CHEBI:59789"/>
    </ligand>
</feature>